<feature type="compositionally biased region" description="Polar residues" evidence="1">
    <location>
        <begin position="1267"/>
        <end position="1278"/>
    </location>
</feature>
<feature type="compositionally biased region" description="Polar residues" evidence="1">
    <location>
        <begin position="1328"/>
        <end position="1338"/>
    </location>
</feature>
<feature type="compositionally biased region" description="Acidic residues" evidence="1">
    <location>
        <begin position="618"/>
        <end position="640"/>
    </location>
</feature>
<feature type="compositionally biased region" description="Acidic residues" evidence="1">
    <location>
        <begin position="1579"/>
        <end position="1590"/>
    </location>
</feature>
<name>U6LY73_EIMMA</name>
<feature type="compositionally biased region" description="Low complexity" evidence="1">
    <location>
        <begin position="395"/>
        <end position="413"/>
    </location>
</feature>
<sequence>MRAALSARGGSFRLWGHLRGLPRRQLCLVLFVMVVAFKPSASDEGLSTELEKKTEWSSRTEALESTHIPAGASLSRSFFRYFLDPLSLASSFSEISTRKDKYWQAYTAKGPQLSAESTGSSSRALTFMQAYPNGALQKTPAKSPEGPEARREEASVSTFVPRLLQDIPSPRRPRNVDSVSRTTNNTRQTSATQTRQPTVPTTTTKREVTTTTTKSTTTLPPLQGWKEVEEGPLEAMKNEPDLTLLTKAMESNPLTKGDSIITRLAITLFAPTDEALSKLDVKMDDLAKMNWMPRKEWVEEMIVMTHLVAPRLIDPREITTEESVFQTRSNQVLKIYRAGPPDPKPPADNGNENNSKTEKNGEQEAHQASRSSSSGDRPKLRSGPSSRGDGDREGSGSAASSRRTGRTRSALGSEITALEEGENATASGIDRHRSPRRRTAENAQEAENDREDEKKAEEHPETENRSDRRKWRRTSGDPRKRRESEEEEEEEEADAAADSLEEEAERGRTTKQHSQDVDSDEYSDREPTHESDDDEADREEKPRRSTSANSQRRGRSSSPRSRSTQRISEDTPETEDEEEEDYEEEDYEEREVRTSTRRPQRQRGRSSSSPPATAQEGEAADGDIVEGDLSEDEFGEEEDDRNNRYNANSDVKEEKDEVENRRDKGNQEDDEEVQGEMRKNDESEEEEEWEEEQEKKWQRNEHSDTEAEAEEEKENKNNKNGDNGDEEEENEQDNRDRPATPTQIDRRAREEAGESEDQDYHLEAIMQDDDEANDPTEQGEERQNHGLDSETQSTASTTIGPQDSRSRSWRTKRQEETSTTLLGDEERIGGGHSTAPDYRFSRRTTVLSAAPREEEERGDDSIDEAFTEGDDERRNADSQWRTRPSLGRSRTAGWHSRSSPPYIASGGEHRTRVRRDHSSRHTSEEEAGDSPTGTNGRVSGWDPRLRRREPSFEGTLQQATRQGQQAHRRFGGSFTGSRSGQYPPPERGGILSWTADRTASRDESEDEDAEWIVGGGMLRRRLSEERSTSSITYTSAPIPSLTSSKGSSFRFSTVSSFSPGLGRNGTKEETSLEPSHTQHLPEAATSMTLAARYSPSQHTSSGSSNHSSSSSISSIRSISSSSTRGRNSSSSSSTATAVTSKVTVGAQKSTEPDEDRRTTAADLRLFTITTTPTPKDQTGTTPSISSTELLRLPSRYTLPAATTTEAEAFILSLISNISTAEANTLSSSRHTENTQSSPAKPKQNGSITQATQAASRSSSALPIAIGTTLTSQPPQFHSSIRHQRRTAEDRENRFATSPKTQSSKVSTPTTPSPDTAPLWSTAARRSVGSESGNLSTTTRAKREKNTLTSPELGTSTKHPKRIEDYAIHRHATTKPHATPTLREYHDARSSSFTRPPRGGTTLTTSASRRRSATDAEEGDEDADDSSERPSTTAARTSRGSQAGRPSSSTRPPRGGTTLTTSASRRTATDAEEGDEDADNSSERPSTTAARTPRGSQAGRPSSSTRPPRGGTTLTASASRRTATDAEEGDEDAEDRSERPSTTAARTPRGSQAGRSSSSTRPPRGGTTLTASASRRSATDAEEGDEDAEDR</sequence>
<feature type="compositionally biased region" description="Acidic residues" evidence="1">
    <location>
        <begin position="1469"/>
        <end position="1479"/>
    </location>
</feature>
<feature type="compositionally biased region" description="Low complexity" evidence="1">
    <location>
        <begin position="1553"/>
        <end position="1575"/>
    </location>
</feature>
<evidence type="ECO:0008006" key="5">
    <source>
        <dbReference type="Google" id="ProtNLM"/>
    </source>
</evidence>
<feature type="region of interest" description="Disordered" evidence="1">
    <location>
        <begin position="336"/>
        <end position="1010"/>
    </location>
</feature>
<dbReference type="EMBL" id="HG719170">
    <property type="protein sequence ID" value="CDJ56912.1"/>
    <property type="molecule type" value="Genomic_DNA"/>
</dbReference>
<feature type="compositionally biased region" description="Acidic residues" evidence="1">
    <location>
        <begin position="682"/>
        <end position="692"/>
    </location>
</feature>
<feature type="signal peptide" evidence="2">
    <location>
        <begin position="1"/>
        <end position="42"/>
    </location>
</feature>
<gene>
    <name evidence="3" type="ORF">EMWEY_00026680</name>
</gene>
<feature type="compositionally biased region" description="Basic and acidic residues" evidence="1">
    <location>
        <begin position="779"/>
        <end position="788"/>
    </location>
</feature>
<reference evidence="3" key="1">
    <citation type="submission" date="2013-10" db="EMBL/GenBank/DDBJ databases">
        <title>Genomic analysis of the causative agents of coccidiosis in chickens.</title>
        <authorList>
            <person name="Reid A.J."/>
            <person name="Blake D."/>
            <person name="Billington K."/>
            <person name="Browne H."/>
            <person name="Dunn M."/>
            <person name="Hung S."/>
            <person name="Kawahara F."/>
            <person name="Miranda-Saavedra D."/>
            <person name="Mourier T."/>
            <person name="Nagra H."/>
            <person name="Otto T.D."/>
            <person name="Rawlings N."/>
            <person name="Sanchez A."/>
            <person name="Sanders M."/>
            <person name="Subramaniam C."/>
            <person name="Tay Y."/>
            <person name="Dear P."/>
            <person name="Doerig C."/>
            <person name="Gruber A."/>
            <person name="Parkinson J."/>
            <person name="Shirley M."/>
            <person name="Wan K.L."/>
            <person name="Berriman M."/>
            <person name="Tomley F."/>
            <person name="Pain A."/>
        </authorList>
    </citation>
    <scope>NUCLEOTIDE SEQUENCE [LARGE SCALE GENOMIC DNA]</scope>
    <source>
        <strain evidence="3">Weybridge</strain>
    </source>
</reference>
<dbReference type="GeneID" id="25336654"/>
<feature type="region of interest" description="Disordered" evidence="1">
    <location>
        <begin position="1222"/>
        <end position="1590"/>
    </location>
</feature>
<feature type="compositionally biased region" description="Polar residues" evidence="1">
    <location>
        <begin position="1346"/>
        <end position="1356"/>
    </location>
</feature>
<feature type="compositionally biased region" description="Acidic residues" evidence="1">
    <location>
        <begin position="1414"/>
        <end position="1424"/>
    </location>
</feature>
<feature type="compositionally biased region" description="Low complexity" evidence="1">
    <location>
        <begin position="971"/>
        <end position="980"/>
    </location>
</feature>
<dbReference type="OMA" id="FEPLECE"/>
<feature type="compositionally biased region" description="Low complexity" evidence="1">
    <location>
        <begin position="1511"/>
        <end position="1520"/>
    </location>
</feature>
<feature type="compositionally biased region" description="Acidic residues" evidence="1">
    <location>
        <begin position="856"/>
        <end position="870"/>
    </location>
</feature>
<evidence type="ECO:0000313" key="3">
    <source>
        <dbReference type="EMBL" id="CDJ56912.1"/>
    </source>
</evidence>
<feature type="compositionally biased region" description="Acidic residues" evidence="1">
    <location>
        <begin position="570"/>
        <end position="589"/>
    </location>
</feature>
<keyword evidence="2" id="KW-0732">Signal</keyword>
<dbReference type="Proteomes" id="UP000030763">
    <property type="component" value="Unassembled WGS sequence"/>
</dbReference>
<feature type="compositionally biased region" description="Basic and acidic residues" evidence="1">
    <location>
        <begin position="451"/>
        <end position="466"/>
    </location>
</feature>
<feature type="compositionally biased region" description="Basic and acidic residues" evidence="1">
    <location>
        <begin position="505"/>
        <end position="530"/>
    </location>
</feature>
<feature type="compositionally biased region" description="Polar residues" evidence="1">
    <location>
        <begin position="1135"/>
        <end position="1149"/>
    </location>
</feature>
<feature type="compositionally biased region" description="Polar residues" evidence="1">
    <location>
        <begin position="1428"/>
        <end position="1447"/>
    </location>
</feature>
<keyword evidence="4" id="KW-1185">Reference proteome</keyword>
<dbReference type="RefSeq" id="XP_013333562.1">
    <property type="nucleotide sequence ID" value="XM_013478108.1"/>
</dbReference>
<feature type="compositionally biased region" description="Polar residues" evidence="1">
    <location>
        <begin position="1222"/>
        <end position="1247"/>
    </location>
</feature>
<feature type="compositionally biased region" description="Basic and acidic residues" evidence="1">
    <location>
        <begin position="355"/>
        <end position="367"/>
    </location>
</feature>
<evidence type="ECO:0000256" key="2">
    <source>
        <dbReference type="SAM" id="SignalP"/>
    </source>
</evidence>
<protein>
    <recommendedName>
        <fullName evidence="5">Transmembrane protein</fullName>
    </recommendedName>
</protein>
<dbReference type="InterPro" id="IPR036378">
    <property type="entry name" value="FAS1_dom_sf"/>
</dbReference>
<accession>U6LY73</accession>
<organism evidence="3 4">
    <name type="scientific">Eimeria maxima</name>
    <name type="common">Coccidian parasite</name>
    <dbReference type="NCBI Taxonomy" id="5804"/>
    <lineage>
        <taxon>Eukaryota</taxon>
        <taxon>Sar</taxon>
        <taxon>Alveolata</taxon>
        <taxon>Apicomplexa</taxon>
        <taxon>Conoidasida</taxon>
        <taxon>Coccidia</taxon>
        <taxon>Eucoccidiorida</taxon>
        <taxon>Eimeriorina</taxon>
        <taxon>Eimeriidae</taxon>
        <taxon>Eimeria</taxon>
    </lineage>
</organism>
<feature type="compositionally biased region" description="Low complexity" evidence="1">
    <location>
        <begin position="1393"/>
        <end position="1406"/>
    </location>
</feature>
<feature type="compositionally biased region" description="Low complexity" evidence="1">
    <location>
        <begin position="1098"/>
        <end position="1134"/>
    </location>
</feature>
<dbReference type="Gene3D" id="2.30.180.10">
    <property type="entry name" value="FAS1 domain"/>
    <property type="match status" value="1"/>
</dbReference>
<feature type="compositionally biased region" description="Basic and acidic residues" evidence="1">
    <location>
        <begin position="1150"/>
        <end position="1159"/>
    </location>
</feature>
<feature type="compositionally biased region" description="Basic and acidic residues" evidence="1">
    <location>
        <begin position="145"/>
        <end position="154"/>
    </location>
</feature>
<feature type="compositionally biased region" description="Low complexity" evidence="1">
    <location>
        <begin position="1448"/>
        <end position="1465"/>
    </location>
</feature>
<feature type="region of interest" description="Disordered" evidence="1">
    <location>
        <begin position="134"/>
        <end position="220"/>
    </location>
</feature>
<feature type="compositionally biased region" description="Low complexity" evidence="1">
    <location>
        <begin position="1296"/>
        <end position="1317"/>
    </location>
</feature>
<feature type="compositionally biased region" description="Acidic residues" evidence="1">
    <location>
        <begin position="1524"/>
        <end position="1534"/>
    </location>
</feature>
<feature type="compositionally biased region" description="Acidic residues" evidence="1">
    <location>
        <begin position="485"/>
        <end position="504"/>
    </location>
</feature>
<dbReference type="VEuPathDB" id="ToxoDB:EMWEY_00026680"/>
<feature type="compositionally biased region" description="Basic and acidic residues" evidence="1">
    <location>
        <begin position="474"/>
        <end position="484"/>
    </location>
</feature>
<dbReference type="OrthoDB" id="349265at2759"/>
<feature type="compositionally biased region" description="Low complexity" evidence="1">
    <location>
        <begin position="1040"/>
        <end position="1058"/>
    </location>
</feature>
<evidence type="ECO:0000313" key="4">
    <source>
        <dbReference type="Proteomes" id="UP000030763"/>
    </source>
</evidence>
<evidence type="ECO:0000256" key="1">
    <source>
        <dbReference type="SAM" id="MobiDB-lite"/>
    </source>
</evidence>
<feature type="region of interest" description="Disordered" evidence="1">
    <location>
        <begin position="1022"/>
        <end position="1186"/>
    </location>
</feature>
<proteinExistence type="predicted"/>
<feature type="compositionally biased region" description="Low complexity" evidence="1">
    <location>
        <begin position="1167"/>
        <end position="1182"/>
    </location>
</feature>
<feature type="compositionally biased region" description="Polar residues" evidence="1">
    <location>
        <begin position="954"/>
        <end position="965"/>
    </location>
</feature>
<feature type="non-terminal residue" evidence="3">
    <location>
        <position position="1590"/>
    </location>
</feature>
<reference evidence="3" key="2">
    <citation type="submission" date="2013-10" db="EMBL/GenBank/DDBJ databases">
        <authorList>
            <person name="Aslett M."/>
        </authorList>
    </citation>
    <scope>NUCLEOTIDE SEQUENCE [LARGE SCALE GENOMIC DNA]</scope>
    <source>
        <strain evidence="3">Weybridge</strain>
    </source>
</reference>
<feature type="compositionally biased region" description="Basic residues" evidence="1">
    <location>
        <begin position="595"/>
        <end position="604"/>
    </location>
</feature>
<feature type="compositionally biased region" description="Basic and acidic residues" evidence="1">
    <location>
        <begin position="732"/>
        <end position="762"/>
    </location>
</feature>
<feature type="compositionally biased region" description="Low complexity" evidence="1">
    <location>
        <begin position="1248"/>
        <end position="1260"/>
    </location>
</feature>
<feature type="compositionally biased region" description="Acidic residues" evidence="1">
    <location>
        <begin position="766"/>
        <end position="778"/>
    </location>
</feature>
<feature type="compositionally biased region" description="Polar residues" evidence="1">
    <location>
        <begin position="789"/>
        <end position="803"/>
    </location>
</feature>
<feature type="compositionally biased region" description="Basic and acidic residues" evidence="1">
    <location>
        <begin position="650"/>
        <end position="667"/>
    </location>
</feature>
<feature type="compositionally biased region" description="Low complexity" evidence="1">
    <location>
        <begin position="556"/>
        <end position="566"/>
    </location>
</feature>
<feature type="compositionally biased region" description="Low complexity" evidence="1">
    <location>
        <begin position="192"/>
        <end position="218"/>
    </location>
</feature>
<feature type="compositionally biased region" description="Basic and acidic residues" evidence="1">
    <location>
        <begin position="693"/>
        <end position="705"/>
    </location>
</feature>
<feature type="compositionally biased region" description="Polar residues" evidence="1">
    <location>
        <begin position="177"/>
        <end position="191"/>
    </location>
</feature>
<feature type="chain" id="PRO_5004674710" description="Transmembrane protein" evidence="2">
    <location>
        <begin position="43"/>
        <end position="1590"/>
    </location>
</feature>